<keyword evidence="2" id="KW-0255">Endonuclease</keyword>
<dbReference type="Gene3D" id="2.40.50.90">
    <property type="match status" value="1"/>
</dbReference>
<dbReference type="InterPro" id="IPR035437">
    <property type="entry name" value="SNase_OB-fold_sf"/>
</dbReference>
<dbReference type="EMBL" id="PCWR01000037">
    <property type="protein sequence ID" value="PIR07277.1"/>
    <property type="molecule type" value="Genomic_DNA"/>
</dbReference>
<keyword evidence="3" id="KW-0378">Hydrolase</keyword>
<proteinExistence type="predicted"/>
<protein>
    <recommendedName>
        <fullName evidence="5">TNase-like domain-containing protein</fullName>
    </recommendedName>
</protein>
<evidence type="ECO:0000256" key="1">
    <source>
        <dbReference type="ARBA" id="ARBA00022722"/>
    </source>
</evidence>
<dbReference type="PANTHER" id="PTHR12302">
    <property type="entry name" value="EBNA2 BINDING PROTEIN P100"/>
    <property type="match status" value="1"/>
</dbReference>
<keyword evidence="4" id="KW-0812">Transmembrane</keyword>
<evidence type="ECO:0000313" key="7">
    <source>
        <dbReference type="Proteomes" id="UP000228867"/>
    </source>
</evidence>
<dbReference type="PROSITE" id="PS50830">
    <property type="entry name" value="TNASE_3"/>
    <property type="match status" value="1"/>
</dbReference>
<dbReference type="SUPFAM" id="SSF50199">
    <property type="entry name" value="Staphylococcal nuclease"/>
    <property type="match status" value="1"/>
</dbReference>
<dbReference type="GO" id="GO:0004519">
    <property type="term" value="F:endonuclease activity"/>
    <property type="evidence" value="ECO:0007669"/>
    <property type="project" value="UniProtKB-KW"/>
</dbReference>
<feature type="transmembrane region" description="Helical" evidence="4">
    <location>
        <begin position="12"/>
        <end position="30"/>
    </location>
</feature>
<evidence type="ECO:0000259" key="5">
    <source>
        <dbReference type="PROSITE" id="PS50830"/>
    </source>
</evidence>
<dbReference type="PANTHER" id="PTHR12302:SF3">
    <property type="entry name" value="SERINE_THREONINE-PROTEIN KINASE 31"/>
    <property type="match status" value="1"/>
</dbReference>
<dbReference type="InterPro" id="IPR016071">
    <property type="entry name" value="Staphylococal_nuclease_OB-fold"/>
</dbReference>
<dbReference type="SMART" id="SM00318">
    <property type="entry name" value="SNc"/>
    <property type="match status" value="1"/>
</dbReference>
<dbReference type="GO" id="GO:0016787">
    <property type="term" value="F:hydrolase activity"/>
    <property type="evidence" value="ECO:0007669"/>
    <property type="project" value="UniProtKB-KW"/>
</dbReference>
<dbReference type="AlphaFoldDB" id="A0A2H0NEF8"/>
<dbReference type="Proteomes" id="UP000228867">
    <property type="component" value="Unassembled WGS sequence"/>
</dbReference>
<feature type="domain" description="TNase-like" evidence="5">
    <location>
        <begin position="48"/>
        <end position="166"/>
    </location>
</feature>
<dbReference type="Pfam" id="PF00565">
    <property type="entry name" value="SNase"/>
    <property type="match status" value="1"/>
</dbReference>
<name>A0A2H0NEF8_9BACT</name>
<keyword evidence="1" id="KW-0540">Nuclease</keyword>
<sequence length="293" mass="33123">MLKENNKIIPGIFLAVAAGAIIVGGAIYFSSQEKGKPGSPLPLVQCPAPSKVMATKIIDGDTIIVEGGYHVRLLGIDADERDYPCYEPAKNRLEELILNKEIKLEKDITDVDQYKRCLRYVFLDKQNIDLELVKEGLTIARFYEPDIKYKDEITSAEKTAIENKIGCKWNGENVSGGEEKTNFLWEKLTPEKTGLKVIDACQGKNYSGKEIIAEGKISGAYRSKTNTIFLNFEKPYPNQCFTSVIFSSDQYKFVQSPEKYYSQKTVRIRGEIKEYQRKPEIILKDPGQIEIGK</sequence>
<accession>A0A2H0NEF8</accession>
<evidence type="ECO:0000256" key="4">
    <source>
        <dbReference type="SAM" id="Phobius"/>
    </source>
</evidence>
<gene>
    <name evidence="6" type="ORF">COV54_01565</name>
</gene>
<comment type="caution">
    <text evidence="6">The sequence shown here is derived from an EMBL/GenBank/DDBJ whole genome shotgun (WGS) entry which is preliminary data.</text>
</comment>
<keyword evidence="4" id="KW-1133">Transmembrane helix</keyword>
<organism evidence="6 7">
    <name type="scientific">Candidatus Jorgensenbacteria bacterium CG11_big_fil_rev_8_21_14_0_20_38_23</name>
    <dbReference type="NCBI Taxonomy" id="1974594"/>
    <lineage>
        <taxon>Bacteria</taxon>
        <taxon>Candidatus Joergenseniibacteriota</taxon>
    </lineage>
</organism>
<keyword evidence="4" id="KW-0472">Membrane</keyword>
<reference evidence="6 7" key="1">
    <citation type="submission" date="2017-09" db="EMBL/GenBank/DDBJ databases">
        <title>Depth-based differentiation of microbial function through sediment-hosted aquifers and enrichment of novel symbionts in the deep terrestrial subsurface.</title>
        <authorList>
            <person name="Probst A.J."/>
            <person name="Ladd B."/>
            <person name="Jarett J.K."/>
            <person name="Geller-Mcgrath D.E."/>
            <person name="Sieber C.M."/>
            <person name="Emerson J.B."/>
            <person name="Anantharaman K."/>
            <person name="Thomas B.C."/>
            <person name="Malmstrom R."/>
            <person name="Stieglmeier M."/>
            <person name="Klingl A."/>
            <person name="Woyke T."/>
            <person name="Ryan C.M."/>
            <person name="Banfield J.F."/>
        </authorList>
    </citation>
    <scope>NUCLEOTIDE SEQUENCE [LARGE SCALE GENOMIC DNA]</scope>
    <source>
        <strain evidence="6">CG11_big_fil_rev_8_21_14_0_20_38_23</strain>
    </source>
</reference>
<evidence type="ECO:0000256" key="2">
    <source>
        <dbReference type="ARBA" id="ARBA00022759"/>
    </source>
</evidence>
<evidence type="ECO:0000313" key="6">
    <source>
        <dbReference type="EMBL" id="PIR07277.1"/>
    </source>
</evidence>
<evidence type="ECO:0000256" key="3">
    <source>
        <dbReference type="ARBA" id="ARBA00022801"/>
    </source>
</evidence>